<keyword evidence="2 7" id="KW-0812">Transmembrane</keyword>
<feature type="domain" description="Fatty acid hydroxylase" evidence="8">
    <location>
        <begin position="96"/>
        <end position="232"/>
    </location>
</feature>
<feature type="transmembrane region" description="Helical" evidence="7">
    <location>
        <begin position="149"/>
        <end position="173"/>
    </location>
</feature>
<accession>A0A317PJ58</accession>
<evidence type="ECO:0000256" key="2">
    <source>
        <dbReference type="ARBA" id="ARBA00022692"/>
    </source>
</evidence>
<keyword evidence="4" id="KW-0560">Oxidoreductase</keyword>
<evidence type="ECO:0000256" key="7">
    <source>
        <dbReference type="SAM" id="Phobius"/>
    </source>
</evidence>
<name>A0A317PJ58_9HYPH</name>
<evidence type="ECO:0000256" key="3">
    <source>
        <dbReference type="ARBA" id="ARBA00022989"/>
    </source>
</evidence>
<organism evidence="9 10">
    <name type="scientific">Hoeflea marina</name>
    <dbReference type="NCBI Taxonomy" id="274592"/>
    <lineage>
        <taxon>Bacteria</taxon>
        <taxon>Pseudomonadati</taxon>
        <taxon>Pseudomonadota</taxon>
        <taxon>Alphaproteobacteria</taxon>
        <taxon>Hyphomicrobiales</taxon>
        <taxon>Rhizobiaceae</taxon>
        <taxon>Hoeflea</taxon>
    </lineage>
</organism>
<evidence type="ECO:0000313" key="9">
    <source>
        <dbReference type="EMBL" id="PWV99895.1"/>
    </source>
</evidence>
<dbReference type="EMBL" id="QGTR01000003">
    <property type="protein sequence ID" value="PWV99895.1"/>
    <property type="molecule type" value="Genomic_DNA"/>
</dbReference>
<keyword evidence="5" id="KW-0443">Lipid metabolism</keyword>
<evidence type="ECO:0000313" key="10">
    <source>
        <dbReference type="Proteomes" id="UP000246352"/>
    </source>
</evidence>
<evidence type="ECO:0000259" key="8">
    <source>
        <dbReference type="Pfam" id="PF04116"/>
    </source>
</evidence>
<evidence type="ECO:0000256" key="6">
    <source>
        <dbReference type="ARBA" id="ARBA00023136"/>
    </source>
</evidence>
<comment type="caution">
    <text evidence="9">The sequence shown here is derived from an EMBL/GenBank/DDBJ whole genome shotgun (WGS) entry which is preliminary data.</text>
</comment>
<dbReference type="GO" id="GO:0008610">
    <property type="term" value="P:lipid biosynthetic process"/>
    <property type="evidence" value="ECO:0007669"/>
    <property type="project" value="InterPro"/>
</dbReference>
<evidence type="ECO:0000256" key="1">
    <source>
        <dbReference type="ARBA" id="ARBA00004127"/>
    </source>
</evidence>
<dbReference type="RefSeq" id="WP_110032173.1">
    <property type="nucleotide sequence ID" value="NZ_QGTR01000003.1"/>
</dbReference>
<gene>
    <name evidence="9" type="ORF">DFR52_10394</name>
</gene>
<sequence length="277" mass="31151">MTLFGLTEPVLRLTAFGLIFACLSLTELLAPRLERAELHGAWKSRRWATNIAMVVLSSLALRIIFPLAAVGTALWAASNGYGLFAHVGLPAWLAGIIAFVVLDFAVWLEHLVSHKWTWLWRIHRMHHADTGIDLTTALRFHPLEIVLSMLWKATVIVALGPPAIAVLVFEIVLNGSAMFNHANIKLPIGVDRWLRTLIVTPDMHRIHHSTDPRETDSNYGFNLAVWDRLFATYTHRPRLGDEKIEIGLSEYRGLLPASLPWALALPFRSRPAGRRED</sequence>
<dbReference type="GO" id="GO:0016020">
    <property type="term" value="C:membrane"/>
    <property type="evidence" value="ECO:0007669"/>
    <property type="project" value="GOC"/>
</dbReference>
<evidence type="ECO:0000256" key="5">
    <source>
        <dbReference type="ARBA" id="ARBA00023098"/>
    </source>
</evidence>
<feature type="transmembrane region" description="Helical" evidence="7">
    <location>
        <begin position="89"/>
        <end position="108"/>
    </location>
</feature>
<dbReference type="OrthoDB" id="9770329at2"/>
<dbReference type="InterPro" id="IPR006694">
    <property type="entry name" value="Fatty_acid_hydroxylase"/>
</dbReference>
<keyword evidence="3 7" id="KW-1133">Transmembrane helix</keyword>
<keyword evidence="6 7" id="KW-0472">Membrane</keyword>
<dbReference type="AlphaFoldDB" id="A0A317PJ58"/>
<comment type="subcellular location">
    <subcellularLocation>
        <location evidence="1">Endomembrane system</location>
        <topology evidence="1">Multi-pass membrane protein</topology>
    </subcellularLocation>
</comment>
<evidence type="ECO:0000256" key="4">
    <source>
        <dbReference type="ARBA" id="ARBA00023002"/>
    </source>
</evidence>
<dbReference type="GO" id="GO:0006643">
    <property type="term" value="P:membrane lipid metabolic process"/>
    <property type="evidence" value="ECO:0007669"/>
    <property type="project" value="TreeGrafter"/>
</dbReference>
<protein>
    <submittedName>
        <fullName evidence="9">Sterol desaturase/sphingolipid hydroxylase (Fatty acid hydroxylase superfamily)</fullName>
    </submittedName>
</protein>
<dbReference type="PANTHER" id="PTHR21624">
    <property type="entry name" value="STEROL DESATURASE-RELATED PROTEIN"/>
    <property type="match status" value="1"/>
</dbReference>
<dbReference type="GO" id="GO:0005506">
    <property type="term" value="F:iron ion binding"/>
    <property type="evidence" value="ECO:0007669"/>
    <property type="project" value="InterPro"/>
</dbReference>
<keyword evidence="10" id="KW-1185">Reference proteome</keyword>
<dbReference type="GO" id="GO:0050479">
    <property type="term" value="F:glyceryl-ether monooxygenase activity"/>
    <property type="evidence" value="ECO:0007669"/>
    <property type="project" value="TreeGrafter"/>
</dbReference>
<dbReference type="PANTHER" id="PTHR21624:SF1">
    <property type="entry name" value="ALKYLGLYCEROL MONOOXYGENASE"/>
    <property type="match status" value="1"/>
</dbReference>
<dbReference type="InterPro" id="IPR051689">
    <property type="entry name" value="Sterol_desaturase/TMEM195"/>
</dbReference>
<reference evidence="9 10" key="1">
    <citation type="submission" date="2018-05" db="EMBL/GenBank/DDBJ databases">
        <title>Genomic Encyclopedia of Type Strains, Phase IV (KMG-IV): sequencing the most valuable type-strain genomes for metagenomic binning, comparative biology and taxonomic classification.</title>
        <authorList>
            <person name="Goeker M."/>
        </authorList>
    </citation>
    <scope>NUCLEOTIDE SEQUENCE [LARGE SCALE GENOMIC DNA]</scope>
    <source>
        <strain evidence="9 10">DSM 16791</strain>
    </source>
</reference>
<dbReference type="GO" id="GO:0012505">
    <property type="term" value="C:endomembrane system"/>
    <property type="evidence" value="ECO:0007669"/>
    <property type="project" value="UniProtKB-SubCell"/>
</dbReference>
<proteinExistence type="predicted"/>
<feature type="transmembrane region" description="Helical" evidence="7">
    <location>
        <begin position="51"/>
        <end position="77"/>
    </location>
</feature>
<dbReference type="Pfam" id="PF04116">
    <property type="entry name" value="FA_hydroxylase"/>
    <property type="match status" value="1"/>
</dbReference>
<feature type="transmembrane region" description="Helical" evidence="7">
    <location>
        <begin position="12"/>
        <end position="30"/>
    </location>
</feature>
<dbReference type="Proteomes" id="UP000246352">
    <property type="component" value="Unassembled WGS sequence"/>
</dbReference>